<reference evidence="1 2" key="2">
    <citation type="submission" date="2018-10" db="EMBL/GenBank/DDBJ databases">
        <authorList>
            <consortium name="Pathogen Informatics"/>
        </authorList>
    </citation>
    <scope>NUCLEOTIDE SEQUENCE [LARGE SCALE GENOMIC DNA]</scope>
</reference>
<dbReference type="EMBL" id="UXUI01010046">
    <property type="protein sequence ID" value="VDD94681.1"/>
    <property type="molecule type" value="Genomic_DNA"/>
</dbReference>
<reference evidence="3" key="1">
    <citation type="submission" date="2017-02" db="UniProtKB">
        <authorList>
            <consortium name="WormBaseParasite"/>
        </authorList>
    </citation>
    <scope>IDENTIFICATION</scope>
</reference>
<evidence type="ECO:0000313" key="1">
    <source>
        <dbReference type="EMBL" id="VDD94681.1"/>
    </source>
</evidence>
<protein>
    <submittedName>
        <fullName evidence="1 3">Uncharacterized protein</fullName>
    </submittedName>
</protein>
<proteinExistence type="predicted"/>
<dbReference type="AlphaFoldDB" id="A0A0N4VGY6"/>
<dbReference type="WBParaSite" id="EVEC_0001007501-mRNA-1">
    <property type="protein sequence ID" value="EVEC_0001007501-mRNA-1"/>
    <property type="gene ID" value="EVEC_0001007501"/>
</dbReference>
<sequence length="160" mass="18701">MRDESESPNLPQPKEDNEDVIARMKRLFLVDRSEESAVETLEKLLALQIQSIDIAHSNVIVLWKEWGNKLNELFCSYSNRSHCSQGVSEKSLEYYTFVRYRVLPTTFCSLCTLCRTLSPEENLRYIDIYFLAGEPVLIRNIVRCKKHAQRSLEKELQTLQ</sequence>
<gene>
    <name evidence="1" type="ORF">EVEC_LOCUS9432</name>
</gene>
<evidence type="ECO:0000313" key="3">
    <source>
        <dbReference type="WBParaSite" id="EVEC_0001007501-mRNA-1"/>
    </source>
</evidence>
<dbReference type="Proteomes" id="UP000274131">
    <property type="component" value="Unassembled WGS sequence"/>
</dbReference>
<keyword evidence="2" id="KW-1185">Reference proteome</keyword>
<accession>A0A0N4VGY6</accession>
<evidence type="ECO:0000313" key="2">
    <source>
        <dbReference type="Proteomes" id="UP000274131"/>
    </source>
</evidence>
<name>A0A0N4VGY6_ENTVE</name>
<organism evidence="3">
    <name type="scientific">Enterobius vermicularis</name>
    <name type="common">Human pinworm</name>
    <dbReference type="NCBI Taxonomy" id="51028"/>
    <lineage>
        <taxon>Eukaryota</taxon>
        <taxon>Metazoa</taxon>
        <taxon>Ecdysozoa</taxon>
        <taxon>Nematoda</taxon>
        <taxon>Chromadorea</taxon>
        <taxon>Rhabditida</taxon>
        <taxon>Spirurina</taxon>
        <taxon>Oxyuridomorpha</taxon>
        <taxon>Oxyuroidea</taxon>
        <taxon>Oxyuridae</taxon>
        <taxon>Enterobius</taxon>
    </lineage>
</organism>